<dbReference type="SUPFAM" id="SSF103473">
    <property type="entry name" value="MFS general substrate transporter"/>
    <property type="match status" value="1"/>
</dbReference>
<feature type="transmembrane region" description="Helical" evidence="4">
    <location>
        <begin position="28"/>
        <end position="48"/>
    </location>
</feature>
<dbReference type="PANTHER" id="PTHR43702">
    <property type="entry name" value="L-FUCOSE-PROTON SYMPORTER"/>
    <property type="match status" value="1"/>
</dbReference>
<feature type="transmembrane region" description="Helical" evidence="4">
    <location>
        <begin position="60"/>
        <end position="80"/>
    </location>
</feature>
<feature type="region of interest" description="Disordered" evidence="3">
    <location>
        <begin position="452"/>
        <end position="478"/>
    </location>
</feature>
<comment type="caution">
    <text evidence="5">The sequence shown here is derived from an EMBL/GenBank/DDBJ whole genome shotgun (WGS) entry which is preliminary data.</text>
</comment>
<keyword evidence="4" id="KW-0472">Membrane</keyword>
<dbReference type="InterPro" id="IPR011701">
    <property type="entry name" value="MFS"/>
</dbReference>
<sequence length="478" mass="52197">MGGLWSRKVTIRDDTITSAAHLTLRQSLLPNLLVTTLFFLWGFAYGLLDVLNSHFQHHLSITKTLSALLSTSYFGAYFLLPPTLSSFILRRYGFRVTFMLGLAIFAVGCLLFWPSGVYSSFGGFCGSMFVVGAGLATLETAADPFLSICGPPRYSEIRLNLAQAVQGVGSFVAPLLASRVFFGKGLEEQGGEGLKNVQWVYLGVAGFDVLLVGLFWVVPMVEVTDADMGVQEKEINQGEGGGKEVGPFRKQYNLFLAVWSQFCYVGAQVAVANYFINFCEEAGRDRATSSDLLAVGQGLYAFNRFVASGLLTMRAFKPRYMLAVYLALCFVFVTAAMNTAGTASIAMLMLVLCFESCCFATIFTLGLRGLGRHTKMGGSLLVAAISGGMVFPPMMGAVVDARDAHTAMAIPMMGYILAFVYPVYVNVWKKDVMDSHRETMVGIEKPAVDDKALQLEEQPSKTEKENVEDRSEIRAVPK</sequence>
<evidence type="ECO:0000313" key="6">
    <source>
        <dbReference type="Proteomes" id="UP001302321"/>
    </source>
</evidence>
<feature type="transmembrane region" description="Helical" evidence="4">
    <location>
        <begin position="159"/>
        <end position="177"/>
    </location>
</feature>
<dbReference type="EMBL" id="MU866137">
    <property type="protein sequence ID" value="KAK4178502.1"/>
    <property type="molecule type" value="Genomic_DNA"/>
</dbReference>
<evidence type="ECO:0000313" key="5">
    <source>
        <dbReference type="EMBL" id="KAK4178502.1"/>
    </source>
</evidence>
<reference evidence="5" key="1">
    <citation type="journal article" date="2023" name="Mol. Phylogenet. Evol.">
        <title>Genome-scale phylogeny and comparative genomics of the fungal order Sordariales.</title>
        <authorList>
            <person name="Hensen N."/>
            <person name="Bonometti L."/>
            <person name="Westerberg I."/>
            <person name="Brannstrom I.O."/>
            <person name="Guillou S."/>
            <person name="Cros-Aarteil S."/>
            <person name="Calhoun S."/>
            <person name="Haridas S."/>
            <person name="Kuo A."/>
            <person name="Mondo S."/>
            <person name="Pangilinan J."/>
            <person name="Riley R."/>
            <person name="LaButti K."/>
            <person name="Andreopoulos B."/>
            <person name="Lipzen A."/>
            <person name="Chen C."/>
            <person name="Yan M."/>
            <person name="Daum C."/>
            <person name="Ng V."/>
            <person name="Clum A."/>
            <person name="Steindorff A."/>
            <person name="Ohm R.A."/>
            <person name="Martin F."/>
            <person name="Silar P."/>
            <person name="Natvig D.O."/>
            <person name="Lalanne C."/>
            <person name="Gautier V."/>
            <person name="Ament-Velasquez S.L."/>
            <person name="Kruys A."/>
            <person name="Hutchinson M.I."/>
            <person name="Powell A.J."/>
            <person name="Barry K."/>
            <person name="Miller A.N."/>
            <person name="Grigoriev I.V."/>
            <person name="Debuchy R."/>
            <person name="Gladieux P."/>
            <person name="Hiltunen Thoren M."/>
            <person name="Johannesson H."/>
        </authorList>
    </citation>
    <scope>NUCLEOTIDE SEQUENCE</scope>
    <source>
        <strain evidence="5">CBS 892.96</strain>
    </source>
</reference>
<accession>A0AAN6WE82</accession>
<dbReference type="PANTHER" id="PTHR43702:SF5">
    <property type="entry name" value="MAJOR FACILITATOR SUPERFAMILY (MFS) PROFILE DOMAIN-CONTAINING PROTEIN"/>
    <property type="match status" value="1"/>
</dbReference>
<feature type="transmembrane region" description="Helical" evidence="4">
    <location>
        <begin position="405"/>
        <end position="427"/>
    </location>
</feature>
<evidence type="ECO:0000256" key="1">
    <source>
        <dbReference type="ARBA" id="ARBA00004429"/>
    </source>
</evidence>
<proteinExistence type="predicted"/>
<dbReference type="InterPro" id="IPR036259">
    <property type="entry name" value="MFS_trans_sf"/>
</dbReference>
<name>A0AAN6WE82_9PEZI</name>
<feature type="transmembrane region" description="Helical" evidence="4">
    <location>
        <begin position="379"/>
        <end position="399"/>
    </location>
</feature>
<organism evidence="5 6">
    <name type="scientific">Triangularia setosa</name>
    <dbReference type="NCBI Taxonomy" id="2587417"/>
    <lineage>
        <taxon>Eukaryota</taxon>
        <taxon>Fungi</taxon>
        <taxon>Dikarya</taxon>
        <taxon>Ascomycota</taxon>
        <taxon>Pezizomycotina</taxon>
        <taxon>Sordariomycetes</taxon>
        <taxon>Sordariomycetidae</taxon>
        <taxon>Sordariales</taxon>
        <taxon>Podosporaceae</taxon>
        <taxon>Triangularia</taxon>
    </lineage>
</organism>
<feature type="transmembrane region" description="Helical" evidence="4">
    <location>
        <begin position="320"/>
        <end position="337"/>
    </location>
</feature>
<dbReference type="Proteomes" id="UP001302321">
    <property type="component" value="Unassembled WGS sequence"/>
</dbReference>
<keyword evidence="4" id="KW-0812">Transmembrane</keyword>
<dbReference type="GO" id="GO:0005886">
    <property type="term" value="C:plasma membrane"/>
    <property type="evidence" value="ECO:0007669"/>
    <property type="project" value="UniProtKB-SubCell"/>
</dbReference>
<reference evidence="5" key="2">
    <citation type="submission" date="2023-05" db="EMBL/GenBank/DDBJ databases">
        <authorList>
            <consortium name="Lawrence Berkeley National Laboratory"/>
            <person name="Steindorff A."/>
            <person name="Hensen N."/>
            <person name="Bonometti L."/>
            <person name="Westerberg I."/>
            <person name="Brannstrom I.O."/>
            <person name="Guillou S."/>
            <person name="Cros-Aarteil S."/>
            <person name="Calhoun S."/>
            <person name="Haridas S."/>
            <person name="Kuo A."/>
            <person name="Mondo S."/>
            <person name="Pangilinan J."/>
            <person name="Riley R."/>
            <person name="Labutti K."/>
            <person name="Andreopoulos B."/>
            <person name="Lipzen A."/>
            <person name="Chen C."/>
            <person name="Yanf M."/>
            <person name="Daum C."/>
            <person name="Ng V."/>
            <person name="Clum A."/>
            <person name="Ohm R."/>
            <person name="Martin F."/>
            <person name="Silar P."/>
            <person name="Natvig D."/>
            <person name="Lalanne C."/>
            <person name="Gautier V."/>
            <person name="Ament-Velasquez S.L."/>
            <person name="Kruys A."/>
            <person name="Hutchinson M.I."/>
            <person name="Powell A.J."/>
            <person name="Barry K."/>
            <person name="Miller A.N."/>
            <person name="Grigoriev I.V."/>
            <person name="Debuchy R."/>
            <person name="Gladieux P."/>
            <person name="Thoren M.H."/>
            <person name="Johannesson H."/>
        </authorList>
    </citation>
    <scope>NUCLEOTIDE SEQUENCE</scope>
    <source>
        <strain evidence="5">CBS 892.96</strain>
    </source>
</reference>
<dbReference type="Pfam" id="PF07690">
    <property type="entry name" value="MFS_1"/>
    <property type="match status" value="1"/>
</dbReference>
<protein>
    <submittedName>
        <fullName evidence="5">Transporter</fullName>
    </submittedName>
</protein>
<dbReference type="InterPro" id="IPR050375">
    <property type="entry name" value="MFS_TsgA-like"/>
</dbReference>
<evidence type="ECO:0000256" key="3">
    <source>
        <dbReference type="SAM" id="MobiDB-lite"/>
    </source>
</evidence>
<feature type="transmembrane region" description="Helical" evidence="4">
    <location>
        <begin position="343"/>
        <end position="367"/>
    </location>
</feature>
<comment type="subcellular location">
    <subcellularLocation>
        <location evidence="1">Cell inner membrane</location>
        <topology evidence="1">Multi-pass membrane protein</topology>
    </subcellularLocation>
</comment>
<keyword evidence="6" id="KW-1185">Reference proteome</keyword>
<keyword evidence="2" id="KW-1003">Cell membrane</keyword>
<keyword evidence="4" id="KW-1133">Transmembrane helix</keyword>
<evidence type="ECO:0000256" key="2">
    <source>
        <dbReference type="ARBA" id="ARBA00022475"/>
    </source>
</evidence>
<dbReference type="Gene3D" id="1.20.1250.20">
    <property type="entry name" value="MFS general substrate transporter like domains"/>
    <property type="match status" value="2"/>
</dbReference>
<evidence type="ECO:0000256" key="4">
    <source>
        <dbReference type="SAM" id="Phobius"/>
    </source>
</evidence>
<dbReference type="AlphaFoldDB" id="A0AAN6WE82"/>
<feature type="transmembrane region" description="Helical" evidence="4">
    <location>
        <begin position="92"/>
        <end position="113"/>
    </location>
</feature>
<feature type="transmembrane region" description="Helical" evidence="4">
    <location>
        <begin position="197"/>
        <end position="218"/>
    </location>
</feature>
<dbReference type="GO" id="GO:0022857">
    <property type="term" value="F:transmembrane transporter activity"/>
    <property type="evidence" value="ECO:0007669"/>
    <property type="project" value="InterPro"/>
</dbReference>
<gene>
    <name evidence="5" type="ORF">QBC36DRAFT_234273</name>
</gene>